<dbReference type="InterPro" id="IPR052038">
    <property type="entry name" value="Type-VII_TA_antitoxin"/>
</dbReference>
<evidence type="ECO:0000256" key="2">
    <source>
        <dbReference type="ARBA" id="ARBA00022649"/>
    </source>
</evidence>
<keyword evidence="12" id="KW-1185">Reference proteome</keyword>
<keyword evidence="5" id="KW-0479">Metal-binding</keyword>
<evidence type="ECO:0000313" key="11">
    <source>
        <dbReference type="EMBL" id="MBE9192629.1"/>
    </source>
</evidence>
<dbReference type="InterPro" id="IPR043519">
    <property type="entry name" value="NT_sf"/>
</dbReference>
<dbReference type="RefSeq" id="WP_193934047.1">
    <property type="nucleotide sequence ID" value="NZ_CAWPMZ010000098.1"/>
</dbReference>
<keyword evidence="8" id="KW-0460">Magnesium</keyword>
<evidence type="ECO:0000256" key="5">
    <source>
        <dbReference type="ARBA" id="ARBA00022723"/>
    </source>
</evidence>
<evidence type="ECO:0000313" key="12">
    <source>
        <dbReference type="Proteomes" id="UP000651156"/>
    </source>
</evidence>
<evidence type="ECO:0000256" key="4">
    <source>
        <dbReference type="ARBA" id="ARBA00022695"/>
    </source>
</evidence>
<dbReference type="CDD" id="cd05403">
    <property type="entry name" value="NT_KNTase_like"/>
    <property type="match status" value="1"/>
</dbReference>
<dbReference type="PANTHER" id="PTHR33571:SF14">
    <property type="entry name" value="PROTEIN ADENYLYLTRANSFERASE MJ0435-RELATED"/>
    <property type="match status" value="1"/>
</dbReference>
<sequence>MKRDEVLAILLAHQTKLKDFNVKSLLLFGSVARDEATAESDVDLLVEFEQPVGLLTFVRLQRYLEKILECSVDLGTTDSLKTYLQEPVLGEAVRAF</sequence>
<dbReference type="EMBL" id="JADEWN010000061">
    <property type="protein sequence ID" value="MBE9192629.1"/>
    <property type="molecule type" value="Genomic_DNA"/>
</dbReference>
<name>A0ABR9UWH1_9CHRO</name>
<protein>
    <submittedName>
        <fullName evidence="11">Nucleotidyltransferase family protein</fullName>
    </submittedName>
</protein>
<dbReference type="Gene3D" id="3.30.460.10">
    <property type="entry name" value="Beta Polymerase, domain 2"/>
    <property type="match status" value="1"/>
</dbReference>
<comment type="cofactor">
    <cofactor evidence="1">
        <name>Mg(2+)</name>
        <dbReference type="ChEBI" id="CHEBI:18420"/>
    </cofactor>
</comment>
<dbReference type="InterPro" id="IPR002934">
    <property type="entry name" value="Polymerase_NTP_transf_dom"/>
</dbReference>
<feature type="domain" description="Polymerase nucleotidyl transferase" evidence="10">
    <location>
        <begin position="17"/>
        <end position="86"/>
    </location>
</feature>
<comment type="similarity">
    <text evidence="9">Belongs to the MntA antitoxin family.</text>
</comment>
<proteinExistence type="inferred from homology"/>
<evidence type="ECO:0000256" key="6">
    <source>
        <dbReference type="ARBA" id="ARBA00022741"/>
    </source>
</evidence>
<keyword evidence="3" id="KW-0808">Transferase</keyword>
<evidence type="ECO:0000256" key="8">
    <source>
        <dbReference type="ARBA" id="ARBA00022842"/>
    </source>
</evidence>
<evidence type="ECO:0000259" key="10">
    <source>
        <dbReference type="Pfam" id="PF01909"/>
    </source>
</evidence>
<dbReference type="Proteomes" id="UP000651156">
    <property type="component" value="Unassembled WGS sequence"/>
</dbReference>
<dbReference type="PANTHER" id="PTHR33571">
    <property type="entry name" value="SSL8005 PROTEIN"/>
    <property type="match status" value="1"/>
</dbReference>
<keyword evidence="4" id="KW-0548">Nucleotidyltransferase</keyword>
<comment type="caution">
    <text evidence="11">The sequence shown here is derived from an EMBL/GenBank/DDBJ whole genome shotgun (WGS) entry which is preliminary data.</text>
</comment>
<organism evidence="11 12">
    <name type="scientific">Gloeocapsopsis crepidinum LEGE 06123</name>
    <dbReference type="NCBI Taxonomy" id="588587"/>
    <lineage>
        <taxon>Bacteria</taxon>
        <taxon>Bacillati</taxon>
        <taxon>Cyanobacteriota</taxon>
        <taxon>Cyanophyceae</taxon>
        <taxon>Oscillatoriophycideae</taxon>
        <taxon>Chroococcales</taxon>
        <taxon>Chroococcaceae</taxon>
        <taxon>Gloeocapsopsis</taxon>
    </lineage>
</organism>
<keyword evidence="6" id="KW-0547">Nucleotide-binding</keyword>
<keyword evidence="2" id="KW-1277">Toxin-antitoxin system</keyword>
<accession>A0ABR9UWH1</accession>
<evidence type="ECO:0000256" key="7">
    <source>
        <dbReference type="ARBA" id="ARBA00022840"/>
    </source>
</evidence>
<keyword evidence="7" id="KW-0067">ATP-binding</keyword>
<dbReference type="Pfam" id="PF01909">
    <property type="entry name" value="NTP_transf_2"/>
    <property type="match status" value="1"/>
</dbReference>
<gene>
    <name evidence="11" type="ORF">IQ230_20200</name>
</gene>
<reference evidence="11 12" key="1">
    <citation type="submission" date="2020-10" db="EMBL/GenBank/DDBJ databases">
        <authorList>
            <person name="Castelo-Branco R."/>
            <person name="Eusebio N."/>
            <person name="Adriana R."/>
            <person name="Vieira A."/>
            <person name="Brugerolle De Fraissinette N."/>
            <person name="Rezende De Castro R."/>
            <person name="Schneider M.P."/>
            <person name="Vasconcelos V."/>
            <person name="Leao P.N."/>
        </authorList>
    </citation>
    <scope>NUCLEOTIDE SEQUENCE [LARGE SCALE GENOMIC DNA]</scope>
    <source>
        <strain evidence="11 12">LEGE 06123</strain>
    </source>
</reference>
<dbReference type="SUPFAM" id="SSF81301">
    <property type="entry name" value="Nucleotidyltransferase"/>
    <property type="match status" value="1"/>
</dbReference>
<evidence type="ECO:0000256" key="1">
    <source>
        <dbReference type="ARBA" id="ARBA00001946"/>
    </source>
</evidence>
<evidence type="ECO:0000256" key="3">
    <source>
        <dbReference type="ARBA" id="ARBA00022679"/>
    </source>
</evidence>
<evidence type="ECO:0000256" key="9">
    <source>
        <dbReference type="ARBA" id="ARBA00038276"/>
    </source>
</evidence>